<evidence type="ECO:0000259" key="3">
    <source>
        <dbReference type="Pfam" id="PF20153"/>
    </source>
</evidence>
<accession>A0AAD7J8X9</accession>
<proteinExistence type="predicted"/>
<evidence type="ECO:0000256" key="2">
    <source>
        <dbReference type="SAM" id="Phobius"/>
    </source>
</evidence>
<dbReference type="EMBL" id="JARKIB010000043">
    <property type="protein sequence ID" value="KAJ7758040.1"/>
    <property type="molecule type" value="Genomic_DNA"/>
</dbReference>
<keyword evidence="2" id="KW-1133">Transmembrane helix</keyword>
<evidence type="ECO:0000313" key="4">
    <source>
        <dbReference type="EMBL" id="KAJ7758040.1"/>
    </source>
</evidence>
<comment type="caution">
    <text evidence="4">The sequence shown here is derived from an EMBL/GenBank/DDBJ whole genome shotgun (WGS) entry which is preliminary data.</text>
</comment>
<keyword evidence="2" id="KW-0472">Membrane</keyword>
<feature type="domain" description="DUF6535" evidence="3">
    <location>
        <begin position="89"/>
        <end position="245"/>
    </location>
</feature>
<gene>
    <name evidence="4" type="ORF">B0H16DRAFT_1689481</name>
</gene>
<reference evidence="4" key="1">
    <citation type="submission" date="2023-03" db="EMBL/GenBank/DDBJ databases">
        <title>Massive genome expansion in bonnet fungi (Mycena s.s.) driven by repeated elements and novel gene families across ecological guilds.</title>
        <authorList>
            <consortium name="Lawrence Berkeley National Laboratory"/>
            <person name="Harder C.B."/>
            <person name="Miyauchi S."/>
            <person name="Viragh M."/>
            <person name="Kuo A."/>
            <person name="Thoen E."/>
            <person name="Andreopoulos B."/>
            <person name="Lu D."/>
            <person name="Skrede I."/>
            <person name="Drula E."/>
            <person name="Henrissat B."/>
            <person name="Morin E."/>
            <person name="Kohler A."/>
            <person name="Barry K."/>
            <person name="LaButti K."/>
            <person name="Morin E."/>
            <person name="Salamov A."/>
            <person name="Lipzen A."/>
            <person name="Mereny Z."/>
            <person name="Hegedus B."/>
            <person name="Baldrian P."/>
            <person name="Stursova M."/>
            <person name="Weitz H."/>
            <person name="Taylor A."/>
            <person name="Grigoriev I.V."/>
            <person name="Nagy L.G."/>
            <person name="Martin F."/>
            <person name="Kauserud H."/>
        </authorList>
    </citation>
    <scope>NUCLEOTIDE SEQUENCE</scope>
    <source>
        <strain evidence="4">CBHHK182m</strain>
    </source>
</reference>
<feature type="transmembrane region" description="Helical" evidence="2">
    <location>
        <begin position="223"/>
        <end position="244"/>
    </location>
</feature>
<dbReference type="InterPro" id="IPR045338">
    <property type="entry name" value="DUF6535"/>
</dbReference>
<feature type="region of interest" description="Disordered" evidence="1">
    <location>
        <begin position="1"/>
        <end position="29"/>
    </location>
</feature>
<protein>
    <recommendedName>
        <fullName evidence="3">DUF6535 domain-containing protein</fullName>
    </recommendedName>
</protein>
<feature type="transmembrane region" description="Helical" evidence="2">
    <location>
        <begin position="284"/>
        <end position="308"/>
    </location>
</feature>
<organism evidence="4 5">
    <name type="scientific">Mycena metata</name>
    <dbReference type="NCBI Taxonomy" id="1033252"/>
    <lineage>
        <taxon>Eukaryota</taxon>
        <taxon>Fungi</taxon>
        <taxon>Dikarya</taxon>
        <taxon>Basidiomycota</taxon>
        <taxon>Agaricomycotina</taxon>
        <taxon>Agaricomycetes</taxon>
        <taxon>Agaricomycetidae</taxon>
        <taxon>Agaricales</taxon>
        <taxon>Marasmiineae</taxon>
        <taxon>Mycenaceae</taxon>
        <taxon>Mycena</taxon>
    </lineage>
</organism>
<dbReference type="AlphaFoldDB" id="A0AAD7J8X9"/>
<evidence type="ECO:0000256" key="1">
    <source>
        <dbReference type="SAM" id="MobiDB-lite"/>
    </source>
</evidence>
<keyword evidence="5" id="KW-1185">Reference proteome</keyword>
<evidence type="ECO:0000313" key="5">
    <source>
        <dbReference type="Proteomes" id="UP001215598"/>
    </source>
</evidence>
<name>A0AAD7J8X9_9AGAR</name>
<feature type="transmembrane region" description="Helical" evidence="2">
    <location>
        <begin position="250"/>
        <end position="272"/>
    </location>
</feature>
<keyword evidence="2" id="KW-0812">Transmembrane</keyword>
<dbReference type="Proteomes" id="UP001215598">
    <property type="component" value="Unassembled WGS sequence"/>
</dbReference>
<sequence length="1049" mass="117860">MSESDAASPPPATALNIQTSTRETARRDSRKFTDAIETFTRSSVEHSDRLLVAINEQSTTFSTALEKLISIVEKMRPDPPSTDNKTVFWTAYKTLADEYDKEIQRKYGNDLDTSLIFAGLFSAVSSAFIIQIQPELQPTSLAQNMASMATSDPPPTIIVVAQSFLYFSLFSTLLAALLAVLGKQWLLRYDSVGERGTIAERGLERQRKFDGMQHWKFDLAMQIFPLLLQFALLLFAVGLSTYLWTINRAIAGLVLSLTVLGCIGYGAMVASAMRSADSPFQTPLTHLLGLLLAQFTVATSWICLLNWLCNWWNAILDHISHLMPVQPIPSESSTSTNVSDVQSHRHDPDLSHMIESQPFLFFPSLCRFLRRSHFIKRIKTMLADFGHFLAQIRILCIGAVISGHTPTLVPDVLLSTLIFEDIQQPSPEISAVVWVLETTTDPTMVQSAAALVPELQWWPLHLDVAPSKQRLADIFDSCCSGDNIPTNMEFRASVCTKAIVQLNLVGASENNRLLKPHLSQDNELNSLLQTFDIMSLDWETFTPTHLTLRALSAYKLSKDHLSGFIDSIIENGAASVENKSAFAELLFCLNTFFLPTFPCDRSIADKSPYIIQLTTHLFRNLIKDAIETPQLSMLIISLADLARGKNYYELPYSAQVEYTPLIVNFMDSVYKFCVARAPHVPAWAIASTLELVPLLDIQALPKVEDDFSWLYNTLEDIDQSDKRYIGHLERLLGVLLSAQSTPKPPEPHVLRTLLRVLAPSAQLTDSEWYNVRSLISKVLCWHYSWFLDHDLGPLLQKPSVWANLGGFSHVKEYLPLGEKLSGTPEWKQLISQDLPTWLAQLPRLSSSSRVNADVYRQMFVNTLQQVWNADQKAAEKFGTGNLKTLAMIYMAFTDVWDQFDAVNPAGSHQWPKSRLIHWHRSHLLRVLDLLERTVAVAFCPINEYEVNCHPSQEMKDSIMMELAAALTRAGQRVRQEGGNNMELGNSVENSIGDMGDLISKVGSILYHELQQDPLAAMGGQVREMRRWKGIWHSIVADIAAMRTALEFKM</sequence>
<dbReference type="Pfam" id="PF20153">
    <property type="entry name" value="DUF6535"/>
    <property type="match status" value="1"/>
</dbReference>
<feature type="transmembrane region" description="Helical" evidence="2">
    <location>
        <begin position="154"/>
        <end position="181"/>
    </location>
</feature>